<evidence type="ECO:0000259" key="2">
    <source>
        <dbReference type="Pfam" id="PF05134"/>
    </source>
</evidence>
<keyword evidence="1" id="KW-1133">Transmembrane helix</keyword>
<dbReference type="OrthoDB" id="8557903at2"/>
<dbReference type="InterPro" id="IPR043129">
    <property type="entry name" value="ATPase_NBD"/>
</dbReference>
<dbReference type="Gene3D" id="3.30.420.380">
    <property type="match status" value="1"/>
</dbReference>
<dbReference type="GO" id="GO:0015627">
    <property type="term" value="C:type II protein secretion system complex"/>
    <property type="evidence" value="ECO:0007669"/>
    <property type="project" value="InterPro"/>
</dbReference>
<dbReference type="RefSeq" id="WP_058642573.1">
    <property type="nucleotide sequence ID" value="NZ_LDSL01000084.1"/>
</dbReference>
<dbReference type="GO" id="GO:0009276">
    <property type="term" value="C:Gram-negative-bacterium-type cell wall"/>
    <property type="evidence" value="ECO:0007669"/>
    <property type="project" value="InterPro"/>
</dbReference>
<dbReference type="NCBIfam" id="TIGR01709">
    <property type="entry name" value="typeII_sec_gspL"/>
    <property type="match status" value="1"/>
</dbReference>
<evidence type="ECO:0000313" key="3">
    <source>
        <dbReference type="EMBL" id="KTT20385.1"/>
    </source>
</evidence>
<dbReference type="InterPro" id="IPR007812">
    <property type="entry name" value="T2SS_protein-GspL"/>
</dbReference>
<sequence>MALILVQPPPPSAPGVSSVAWAHWSTDGRQLLGQGESPVALLPGQHELVLIVPAAALSWHLLGLPPGSLQNAARLRNVLAGLLEDRLLDDPEQLHFALAPGAQAGAPVWVAACRRDWLQQTLQALEASGRRVSRLVPEFAPQAEGQPTAVFVTGEPESPWLTVCDAQGVLRLPLSASTAALAVAQADAGDAAAEPAVAAIAEQLIGRSLPLLPPAERWLQATQTGWDLAQFEFATTGSARARKQAGALAASMWRSPRWRAARWGALLLLLVQLVGLNAWAFKERRALEAKRLQVRQVLTQTFPQVQVVVDAPVQMTREVAALQAATGGLTPADLEPMLAALAGQLPVGRVPSAIDYSGGQRFHFGGRQR</sequence>
<keyword evidence="1" id="KW-0472">Membrane</keyword>
<reference evidence="3 4" key="1">
    <citation type="journal article" date="2016" name="Front. Microbiol.">
        <title>Genomic Resource of Rice Seed Associated Bacteria.</title>
        <authorList>
            <person name="Midha S."/>
            <person name="Bansal K."/>
            <person name="Sharma S."/>
            <person name="Kumar N."/>
            <person name="Patil P.P."/>
            <person name="Chaudhry V."/>
            <person name="Patil P.B."/>
        </authorList>
    </citation>
    <scope>NUCLEOTIDE SEQUENCE [LARGE SCALE GENOMIC DNA]</scope>
    <source>
        <strain evidence="3 4">NS331</strain>
    </source>
</reference>
<dbReference type="EMBL" id="LDSL01000084">
    <property type="protein sequence ID" value="KTT20385.1"/>
    <property type="molecule type" value="Genomic_DNA"/>
</dbReference>
<accession>A0A147GSZ6</accession>
<dbReference type="AlphaFoldDB" id="A0A147GSZ6"/>
<dbReference type="SUPFAM" id="SSF53067">
    <property type="entry name" value="Actin-like ATPase domain"/>
    <property type="match status" value="1"/>
</dbReference>
<feature type="transmembrane region" description="Helical" evidence="1">
    <location>
        <begin position="260"/>
        <end position="281"/>
    </location>
</feature>
<proteinExistence type="predicted"/>
<dbReference type="InterPro" id="IPR024230">
    <property type="entry name" value="GspL_cyto_dom"/>
</dbReference>
<dbReference type="Proteomes" id="UP000072741">
    <property type="component" value="Unassembled WGS sequence"/>
</dbReference>
<dbReference type="Pfam" id="PF05134">
    <property type="entry name" value="T2SSL"/>
    <property type="match status" value="1"/>
</dbReference>
<dbReference type="PATRIC" id="fig|433924.3.peg.4852"/>
<dbReference type="GO" id="GO:0015628">
    <property type="term" value="P:protein secretion by the type II secretion system"/>
    <property type="evidence" value="ECO:0007669"/>
    <property type="project" value="InterPro"/>
</dbReference>
<feature type="domain" description="GspL cytoplasmic actin-ATPase-like" evidence="2">
    <location>
        <begin position="18"/>
        <end position="138"/>
    </location>
</feature>
<gene>
    <name evidence="3" type="ORF">NS331_13885</name>
</gene>
<evidence type="ECO:0000256" key="1">
    <source>
        <dbReference type="SAM" id="Phobius"/>
    </source>
</evidence>
<keyword evidence="1" id="KW-0812">Transmembrane</keyword>
<evidence type="ECO:0000313" key="4">
    <source>
        <dbReference type="Proteomes" id="UP000072741"/>
    </source>
</evidence>
<organism evidence="3 4">
    <name type="scientific">Pseudacidovorax intermedius</name>
    <dbReference type="NCBI Taxonomy" id="433924"/>
    <lineage>
        <taxon>Bacteria</taxon>
        <taxon>Pseudomonadati</taxon>
        <taxon>Pseudomonadota</taxon>
        <taxon>Betaproteobacteria</taxon>
        <taxon>Burkholderiales</taxon>
        <taxon>Comamonadaceae</taxon>
        <taxon>Pseudacidovorax</taxon>
    </lineage>
</organism>
<feature type="non-terminal residue" evidence="3">
    <location>
        <position position="369"/>
    </location>
</feature>
<protein>
    <submittedName>
        <fullName evidence="3">General secretion pathway protein GspL</fullName>
    </submittedName>
</protein>
<keyword evidence="4" id="KW-1185">Reference proteome</keyword>
<name>A0A147GSZ6_9BURK</name>
<comment type="caution">
    <text evidence="3">The sequence shown here is derived from an EMBL/GenBank/DDBJ whole genome shotgun (WGS) entry which is preliminary data.</text>
</comment>